<dbReference type="Pfam" id="PF00439">
    <property type="entry name" value="Bromodomain"/>
    <property type="match status" value="1"/>
</dbReference>
<keyword evidence="8" id="KW-0539">Nucleus</keyword>
<dbReference type="GO" id="GO:0032259">
    <property type="term" value="P:methylation"/>
    <property type="evidence" value="ECO:0007669"/>
    <property type="project" value="UniProtKB-KW"/>
</dbReference>
<dbReference type="Proteomes" id="UP000594260">
    <property type="component" value="Unplaced"/>
</dbReference>
<evidence type="ECO:0000256" key="1">
    <source>
        <dbReference type="ARBA" id="ARBA00004123"/>
    </source>
</evidence>
<accession>A0A7M7KW97</accession>
<evidence type="ECO:0000256" key="7">
    <source>
        <dbReference type="ARBA" id="ARBA00023117"/>
    </source>
</evidence>
<feature type="domain" description="Post-SET" evidence="13">
    <location>
        <begin position="324"/>
        <end position="340"/>
    </location>
</feature>
<keyword evidence="6" id="KW-0949">S-adenosyl-L-methionine</keyword>
<dbReference type="AlphaFoldDB" id="A0A7M7KW97"/>
<evidence type="ECO:0000256" key="2">
    <source>
        <dbReference type="ARBA" id="ARBA00004286"/>
    </source>
</evidence>
<name>A0A7M7KW97_VARDE</name>
<keyword evidence="16" id="KW-1185">Reference proteome</keyword>
<dbReference type="PANTHER" id="PTHR46147">
    <property type="entry name" value="HISTONE-LYSINE N-METHYLTRANSFERASE ASH1"/>
    <property type="match status" value="1"/>
</dbReference>
<dbReference type="InterPro" id="IPR046341">
    <property type="entry name" value="SET_dom_sf"/>
</dbReference>
<dbReference type="GO" id="GO:0005654">
    <property type="term" value="C:nucleoplasm"/>
    <property type="evidence" value="ECO:0007669"/>
    <property type="project" value="TreeGrafter"/>
</dbReference>
<evidence type="ECO:0000256" key="3">
    <source>
        <dbReference type="ARBA" id="ARBA00022454"/>
    </source>
</evidence>
<dbReference type="SUPFAM" id="SSF82199">
    <property type="entry name" value="SET domain"/>
    <property type="match status" value="1"/>
</dbReference>
<keyword evidence="5" id="KW-0808">Transferase</keyword>
<evidence type="ECO:0000256" key="5">
    <source>
        <dbReference type="ARBA" id="ARBA00022679"/>
    </source>
</evidence>
<evidence type="ECO:0000256" key="6">
    <source>
        <dbReference type="ARBA" id="ARBA00022691"/>
    </source>
</evidence>
<dbReference type="InterPro" id="IPR036427">
    <property type="entry name" value="Bromodomain-like_sf"/>
</dbReference>
<dbReference type="Gene3D" id="2.30.30.490">
    <property type="match status" value="1"/>
</dbReference>
<dbReference type="GO" id="GO:0042800">
    <property type="term" value="F:histone H3K4 methyltransferase activity"/>
    <property type="evidence" value="ECO:0007669"/>
    <property type="project" value="TreeGrafter"/>
</dbReference>
<keyword evidence="4" id="KW-0489">Methyltransferase</keyword>
<dbReference type="Gene3D" id="2.170.270.10">
    <property type="entry name" value="SET domain"/>
    <property type="match status" value="1"/>
</dbReference>
<evidence type="ECO:0008006" key="17">
    <source>
        <dbReference type="Google" id="ProtNLM"/>
    </source>
</evidence>
<dbReference type="EnsemblMetazoa" id="XM_022815810">
    <property type="protein sequence ID" value="XP_022671545"/>
    <property type="gene ID" value="LOC111254694"/>
</dbReference>
<dbReference type="CTD" id="40133"/>
<dbReference type="InterPro" id="IPR003616">
    <property type="entry name" value="Post-SET_dom"/>
</dbReference>
<dbReference type="FunFam" id="2.170.270.10:FF:000011">
    <property type="entry name" value="Histone-lysine N-methyltransferase"/>
    <property type="match status" value="1"/>
</dbReference>
<feature type="domain" description="SET" evidence="12">
    <location>
        <begin position="200"/>
        <end position="316"/>
    </location>
</feature>
<dbReference type="CDD" id="cd19174">
    <property type="entry name" value="SET_ASH1L"/>
    <property type="match status" value="1"/>
</dbReference>
<comment type="subcellular location">
    <subcellularLocation>
        <location evidence="2">Chromosome</location>
    </subcellularLocation>
    <subcellularLocation>
        <location evidence="1">Nucleus</location>
    </subcellularLocation>
</comment>
<feature type="compositionally biased region" description="Basic and acidic residues" evidence="10">
    <location>
        <begin position="346"/>
        <end position="363"/>
    </location>
</feature>
<dbReference type="InterPro" id="IPR006560">
    <property type="entry name" value="AWS_dom"/>
</dbReference>
<dbReference type="Pfam" id="PF17907">
    <property type="entry name" value="AWS"/>
    <property type="match status" value="1"/>
</dbReference>
<keyword evidence="7 9" id="KW-0103">Bromodomain</keyword>
<dbReference type="Gene3D" id="1.20.920.10">
    <property type="entry name" value="Bromodomain-like"/>
    <property type="match status" value="1"/>
</dbReference>
<feature type="compositionally biased region" description="Basic residues" evidence="10">
    <location>
        <begin position="17"/>
        <end position="35"/>
    </location>
</feature>
<evidence type="ECO:0000256" key="8">
    <source>
        <dbReference type="ARBA" id="ARBA00023242"/>
    </source>
</evidence>
<feature type="region of interest" description="Disordered" evidence="10">
    <location>
        <begin position="855"/>
        <end position="884"/>
    </location>
</feature>
<dbReference type="RefSeq" id="XP_022671545.1">
    <property type="nucleotide sequence ID" value="XM_022815810.1"/>
</dbReference>
<proteinExistence type="predicted"/>
<feature type="region of interest" description="Disordered" evidence="10">
    <location>
        <begin position="1"/>
        <end position="35"/>
    </location>
</feature>
<dbReference type="GO" id="GO:0005694">
    <property type="term" value="C:chromosome"/>
    <property type="evidence" value="ECO:0007669"/>
    <property type="project" value="UniProtKB-SubCell"/>
</dbReference>
<dbReference type="GO" id="GO:0006355">
    <property type="term" value="P:regulation of DNA-templated transcription"/>
    <property type="evidence" value="ECO:0007669"/>
    <property type="project" value="TreeGrafter"/>
</dbReference>
<evidence type="ECO:0000313" key="16">
    <source>
        <dbReference type="Proteomes" id="UP000594260"/>
    </source>
</evidence>
<dbReference type="InterPro" id="IPR001214">
    <property type="entry name" value="SET_dom"/>
</dbReference>
<dbReference type="SMART" id="SM00297">
    <property type="entry name" value="BROMO"/>
    <property type="match status" value="1"/>
</dbReference>
<evidence type="ECO:0000313" key="15">
    <source>
        <dbReference type="EnsemblMetazoa" id="XP_022671545"/>
    </source>
</evidence>
<evidence type="ECO:0000256" key="4">
    <source>
        <dbReference type="ARBA" id="ARBA00022603"/>
    </source>
</evidence>
<dbReference type="GeneID" id="111254694"/>
<organism evidence="15 16">
    <name type="scientific">Varroa destructor</name>
    <name type="common">Honeybee mite</name>
    <dbReference type="NCBI Taxonomy" id="109461"/>
    <lineage>
        <taxon>Eukaryota</taxon>
        <taxon>Metazoa</taxon>
        <taxon>Ecdysozoa</taxon>
        <taxon>Arthropoda</taxon>
        <taxon>Chelicerata</taxon>
        <taxon>Arachnida</taxon>
        <taxon>Acari</taxon>
        <taxon>Parasitiformes</taxon>
        <taxon>Mesostigmata</taxon>
        <taxon>Gamasina</taxon>
        <taxon>Dermanyssoidea</taxon>
        <taxon>Varroidae</taxon>
        <taxon>Varroa</taxon>
    </lineage>
</organism>
<dbReference type="SMART" id="SM00570">
    <property type="entry name" value="AWS"/>
    <property type="match status" value="1"/>
</dbReference>
<dbReference type="Pfam" id="PF00856">
    <property type="entry name" value="SET"/>
    <property type="match status" value="1"/>
</dbReference>
<evidence type="ECO:0000259" key="13">
    <source>
        <dbReference type="PROSITE" id="PS50868"/>
    </source>
</evidence>
<dbReference type="PROSITE" id="PS51215">
    <property type="entry name" value="AWS"/>
    <property type="match status" value="1"/>
</dbReference>
<reference evidence="15" key="1">
    <citation type="submission" date="2021-01" db="UniProtKB">
        <authorList>
            <consortium name="EnsemblMetazoa"/>
        </authorList>
    </citation>
    <scope>IDENTIFICATION</scope>
</reference>
<dbReference type="KEGG" id="vde:111254694"/>
<evidence type="ECO:0000256" key="10">
    <source>
        <dbReference type="SAM" id="MobiDB-lite"/>
    </source>
</evidence>
<dbReference type="InterPro" id="IPR043151">
    <property type="entry name" value="BAH_sf"/>
</dbReference>
<feature type="compositionally biased region" description="Polar residues" evidence="10">
    <location>
        <begin position="866"/>
        <end position="876"/>
    </location>
</feature>
<evidence type="ECO:0000259" key="14">
    <source>
        <dbReference type="PROSITE" id="PS51215"/>
    </source>
</evidence>
<dbReference type="SMART" id="SM00508">
    <property type="entry name" value="PostSET"/>
    <property type="match status" value="1"/>
</dbReference>
<dbReference type="InParanoid" id="A0A7M7KW97"/>
<dbReference type="InterPro" id="IPR001487">
    <property type="entry name" value="Bromodomain"/>
</dbReference>
<evidence type="ECO:0000259" key="11">
    <source>
        <dbReference type="PROSITE" id="PS50014"/>
    </source>
</evidence>
<keyword evidence="3" id="KW-0158">Chromosome</keyword>
<feature type="region of interest" description="Disordered" evidence="10">
    <location>
        <begin position="346"/>
        <end position="391"/>
    </location>
</feature>
<dbReference type="PROSITE" id="PS50868">
    <property type="entry name" value="POST_SET"/>
    <property type="match status" value="1"/>
</dbReference>
<dbReference type="OrthoDB" id="79252at2759"/>
<dbReference type="PROSITE" id="PS50014">
    <property type="entry name" value="BROMODOMAIN_2"/>
    <property type="match status" value="1"/>
</dbReference>
<feature type="domain" description="AWS" evidence="14">
    <location>
        <begin position="144"/>
        <end position="197"/>
    </location>
</feature>
<protein>
    <recommendedName>
        <fullName evidence="17">Histone-lysine N-methyltransferase</fullName>
    </recommendedName>
</protein>
<dbReference type="SMART" id="SM00317">
    <property type="entry name" value="SET"/>
    <property type="match status" value="1"/>
</dbReference>
<feature type="compositionally biased region" description="Basic and acidic residues" evidence="10">
    <location>
        <begin position="378"/>
        <end position="390"/>
    </location>
</feature>
<evidence type="ECO:0000259" key="12">
    <source>
        <dbReference type="PROSITE" id="PS50280"/>
    </source>
</evidence>
<dbReference type="PANTHER" id="PTHR46147:SF3">
    <property type="entry name" value="HISTONE-LYSINE N-METHYLTRANSFERASE ASH1"/>
    <property type="match status" value="1"/>
</dbReference>
<dbReference type="SUPFAM" id="SSF47370">
    <property type="entry name" value="Bromodomain"/>
    <property type="match status" value="1"/>
</dbReference>
<dbReference type="PROSITE" id="PS50280">
    <property type="entry name" value="SET"/>
    <property type="match status" value="1"/>
</dbReference>
<evidence type="ECO:0000256" key="9">
    <source>
        <dbReference type="PROSITE-ProRule" id="PRU00035"/>
    </source>
</evidence>
<feature type="domain" description="Bromo" evidence="11">
    <location>
        <begin position="507"/>
        <end position="570"/>
    </location>
</feature>
<sequence length="1017" mass="112771">MVTKPSKGFMATGVPGCHRKHSGKRHSHTPPPLKKKTLKAGLFADDSEEKDDRGLMTATIGATSEDVAATTGGETSTSAMPLLPLPVNTGLELMGASTHFQLPYDIWYLRKHQKLPSANDLLGGANYKRIKSNIYVDVKPVSEYEAQACTCRKPDGPDAEETGCGADCLNRMMYAECSNALCPVGDKCNNQKIQRFDWATGLQRFKTKDRGWGVRAVEPIKANTFILEYIGEVVSESLFRRRMEEVYKNDKHHYCLNLSGGMVIDGYRMANEGRFVNHSCEPNCEMQKWSVNGVYRIALFSLKDIPAMTELSYDYNFENFNNDRQQTCRCGSANCRGFIGARKKAPADKADKQDKEKKDKEKTASGSKKQQRKKAASRIKDTEKDIKDSKLPATTTATGHSLCRVASVRPLSHQQRCFVLKHNLFLLRNYDLTRRSRELTRGAEEDSVCSETTEGFRTQLTALSTARSVKTRQLAAAQDDTNCVRAAKLAQVFKDILNAIHSCRDAQGRELGQRLNVLPRGKKKLLNYYQHISQPIDLVTIEGNVDKGAYGSVEQFCADVQLLFSNWTSYAEHFEPQLASDLISLKNTYKDFLLACTPMLNDIAMDDGNALSTEHRTVDCLCRTTARRYALRKCTVCDRFFHERCATLENIGRTKCASCDKALPIDIALDDEAKSTRSDNPSAMTATGSTDSTIKNQPCTQMLCVAHGSVLVHKAGFAAVRSDSRRILQVCDILRRTEDGECFVRGFEFVSPGRAGLLQQFKNRTVHERELVRLAKPTVLSLRALNDTRVPWVLDVAAFCAGKPSHVDAADVFVCEFRLDRRQQQLLPLKMQLDITVGIFELFSTKKPFKRNLRVKEEEKSAMPMTPTTASQQDTAAGQDDGSDVSNVMATKVNFDHRKRNLLRVLSAKEKLFNFGIGERDLGGDWDLTAKEGDVDKPRTAMAMAKATVNGKGVGVRPTSIHADASSLPTSATNSIAASANAMYSTLFTTAGSFSNDIDDSSDMSTTTIANGHDGRS</sequence>